<keyword evidence="2" id="KW-0808">Transferase</keyword>
<evidence type="ECO:0000256" key="1">
    <source>
        <dbReference type="ARBA" id="ARBA00012122"/>
    </source>
</evidence>
<dbReference type="RefSeq" id="WP_229854776.1">
    <property type="nucleotide sequence ID" value="NZ_BNCK01000008.1"/>
</dbReference>
<dbReference type="CDD" id="cd24057">
    <property type="entry name" value="ASKHA_NBD_ROK_NAGK"/>
    <property type="match status" value="1"/>
</dbReference>
<evidence type="ECO:0000256" key="6">
    <source>
        <dbReference type="ARBA" id="ARBA00022833"/>
    </source>
</evidence>
<dbReference type="EC" id="2.7.1.59" evidence="1"/>
<keyword evidence="8" id="KW-0119">Carbohydrate metabolism</keyword>
<name>A0A919BN09_9GAMM</name>
<proteinExistence type="predicted"/>
<comment type="caution">
    <text evidence="10">The sequence shown here is derived from an EMBL/GenBank/DDBJ whole genome shotgun (WGS) entry which is preliminary data.</text>
</comment>
<dbReference type="Pfam" id="PF00480">
    <property type="entry name" value="ROK"/>
    <property type="match status" value="1"/>
</dbReference>
<evidence type="ECO:0000313" key="10">
    <source>
        <dbReference type="EMBL" id="GHG00789.1"/>
    </source>
</evidence>
<dbReference type="EMBL" id="BNCK01000008">
    <property type="protein sequence ID" value="GHG00789.1"/>
    <property type="molecule type" value="Genomic_DNA"/>
</dbReference>
<evidence type="ECO:0000256" key="7">
    <source>
        <dbReference type="ARBA" id="ARBA00022840"/>
    </source>
</evidence>
<keyword evidence="7" id="KW-0067">ATP-binding</keyword>
<evidence type="ECO:0000256" key="9">
    <source>
        <dbReference type="ARBA" id="ARBA00049065"/>
    </source>
</evidence>
<reference evidence="10" key="2">
    <citation type="submission" date="2020-09" db="EMBL/GenBank/DDBJ databases">
        <authorList>
            <person name="Sun Q."/>
            <person name="Kim S."/>
        </authorList>
    </citation>
    <scope>NUCLEOTIDE SEQUENCE</scope>
    <source>
        <strain evidence="10">KCTC 42731</strain>
    </source>
</reference>
<dbReference type="InterPro" id="IPR043129">
    <property type="entry name" value="ATPase_NBD"/>
</dbReference>
<dbReference type="PANTHER" id="PTHR18964:SF162">
    <property type="entry name" value="N-ACETYL-D-GLUCOSAMINE KINASE"/>
    <property type="match status" value="1"/>
</dbReference>
<evidence type="ECO:0000256" key="3">
    <source>
        <dbReference type="ARBA" id="ARBA00022723"/>
    </source>
</evidence>
<keyword evidence="11" id="KW-1185">Reference proteome</keyword>
<protein>
    <recommendedName>
        <fullName evidence="1">N-acetylglucosamine kinase</fullName>
        <ecNumber evidence="1">2.7.1.59</ecNumber>
    </recommendedName>
</protein>
<keyword evidence="4" id="KW-0547">Nucleotide-binding</keyword>
<dbReference type="Gene3D" id="3.30.420.40">
    <property type="match status" value="2"/>
</dbReference>
<evidence type="ECO:0000256" key="5">
    <source>
        <dbReference type="ARBA" id="ARBA00022777"/>
    </source>
</evidence>
<sequence>MTMLTYGLDIGGTKIETAIFNENLEQVDCWRVKTPVNDYQQFLSTVIAQIEAADAKSHSKGSIGIGMPGLIDHQGKVLSANIPCATGKLIKPDLELALKRSVVIHNDTRCFALSEAWHGAGQDFSRVFCAIIGTGAAGGMCVDGKLQKTQLGVAGEYGHLPLSAVLQQKYKLPVLQCGCGLMGCVESYISGPGISKLYQHFANEQISAKEWHLRLVQGEHYAQVVLSCYLDILGEVFATLVKLMEPEAIVLGGGLSLVDAIVDGLPEYIARHMFPGFQSPKVLRAKYGDSSGVRGAAILGANHAIC</sequence>
<keyword evidence="5 10" id="KW-0418">Kinase</keyword>
<dbReference type="AlphaFoldDB" id="A0A919BN09"/>
<evidence type="ECO:0000256" key="4">
    <source>
        <dbReference type="ARBA" id="ARBA00022741"/>
    </source>
</evidence>
<dbReference type="SUPFAM" id="SSF53067">
    <property type="entry name" value="Actin-like ATPase domain"/>
    <property type="match status" value="1"/>
</dbReference>
<evidence type="ECO:0000313" key="11">
    <source>
        <dbReference type="Proteomes" id="UP000623842"/>
    </source>
</evidence>
<dbReference type="InterPro" id="IPR000600">
    <property type="entry name" value="ROK"/>
</dbReference>
<accession>A0A919BN09</accession>
<organism evidence="10 11">
    <name type="scientific">Thalassotalea marina</name>
    <dbReference type="NCBI Taxonomy" id="1673741"/>
    <lineage>
        <taxon>Bacteria</taxon>
        <taxon>Pseudomonadati</taxon>
        <taxon>Pseudomonadota</taxon>
        <taxon>Gammaproteobacteria</taxon>
        <taxon>Alteromonadales</taxon>
        <taxon>Colwelliaceae</taxon>
        <taxon>Thalassotalea</taxon>
    </lineage>
</organism>
<keyword evidence="3" id="KW-0479">Metal-binding</keyword>
<keyword evidence="6" id="KW-0862">Zinc</keyword>
<evidence type="ECO:0000256" key="8">
    <source>
        <dbReference type="ARBA" id="ARBA00023277"/>
    </source>
</evidence>
<dbReference type="PANTHER" id="PTHR18964">
    <property type="entry name" value="ROK (REPRESSOR, ORF, KINASE) FAMILY"/>
    <property type="match status" value="1"/>
</dbReference>
<dbReference type="GO" id="GO:0045127">
    <property type="term" value="F:N-acetylglucosamine kinase activity"/>
    <property type="evidence" value="ECO:0007669"/>
    <property type="project" value="UniProtKB-EC"/>
</dbReference>
<comment type="catalytic activity">
    <reaction evidence="9">
        <text>N-acetyl-D-glucosamine + ATP = N-acetyl-D-glucosamine 6-phosphate + ADP + H(+)</text>
        <dbReference type="Rhea" id="RHEA:17417"/>
        <dbReference type="ChEBI" id="CHEBI:15378"/>
        <dbReference type="ChEBI" id="CHEBI:30616"/>
        <dbReference type="ChEBI" id="CHEBI:57513"/>
        <dbReference type="ChEBI" id="CHEBI:456216"/>
        <dbReference type="ChEBI" id="CHEBI:506227"/>
        <dbReference type="EC" id="2.7.1.59"/>
    </reaction>
</comment>
<gene>
    <name evidence="10" type="primary">nagK</name>
    <name evidence="10" type="ORF">GCM10017161_31590</name>
</gene>
<dbReference type="Proteomes" id="UP000623842">
    <property type="component" value="Unassembled WGS sequence"/>
</dbReference>
<evidence type="ECO:0000256" key="2">
    <source>
        <dbReference type="ARBA" id="ARBA00022679"/>
    </source>
</evidence>
<reference evidence="10" key="1">
    <citation type="journal article" date="2014" name="Int. J. Syst. Evol. Microbiol.">
        <title>Complete genome sequence of Corynebacterium casei LMG S-19264T (=DSM 44701T), isolated from a smear-ripened cheese.</title>
        <authorList>
            <consortium name="US DOE Joint Genome Institute (JGI-PGF)"/>
            <person name="Walter F."/>
            <person name="Albersmeier A."/>
            <person name="Kalinowski J."/>
            <person name="Ruckert C."/>
        </authorList>
    </citation>
    <scope>NUCLEOTIDE SEQUENCE</scope>
    <source>
        <strain evidence="10">KCTC 42731</strain>
    </source>
</reference>
<dbReference type="GO" id="GO:0046872">
    <property type="term" value="F:metal ion binding"/>
    <property type="evidence" value="ECO:0007669"/>
    <property type="project" value="UniProtKB-KW"/>
</dbReference>
<dbReference type="GO" id="GO:0005524">
    <property type="term" value="F:ATP binding"/>
    <property type="evidence" value="ECO:0007669"/>
    <property type="project" value="UniProtKB-KW"/>
</dbReference>